<sequence length="169" mass="16547">MWAKVFFVLAGVTAAAAQVTPSVSIDPLSGSSFATNPVTLPATFTPVTTFESAGSRTPTTISGIGPSPTSAPYTFVYSAPVSSLTGTGLSNLFSSLAANGQPTQFTAAFQPDPSNLQIVGGSGNPSGSGNSSGSSSGGQDGAFSLGPNSYQAQAMALVAGAMLMGAALA</sequence>
<feature type="signal peptide" evidence="2">
    <location>
        <begin position="1"/>
        <end position="17"/>
    </location>
</feature>
<evidence type="ECO:0000256" key="1">
    <source>
        <dbReference type="SAM" id="MobiDB-lite"/>
    </source>
</evidence>
<evidence type="ECO:0000313" key="3">
    <source>
        <dbReference type="EMBL" id="PWN39766.1"/>
    </source>
</evidence>
<reference evidence="3 4" key="1">
    <citation type="journal article" date="2018" name="Mol. Biol. Evol.">
        <title>Broad Genomic Sampling Reveals a Smut Pathogenic Ancestry of the Fungal Clade Ustilaginomycotina.</title>
        <authorList>
            <person name="Kijpornyongpan T."/>
            <person name="Mondo S.J."/>
            <person name="Barry K."/>
            <person name="Sandor L."/>
            <person name="Lee J."/>
            <person name="Lipzen A."/>
            <person name="Pangilinan J."/>
            <person name="LaButti K."/>
            <person name="Hainaut M."/>
            <person name="Henrissat B."/>
            <person name="Grigoriev I.V."/>
            <person name="Spatafora J.W."/>
            <person name="Aime M.C."/>
        </authorList>
    </citation>
    <scope>NUCLEOTIDE SEQUENCE [LARGE SCALE GENOMIC DNA]</scope>
    <source>
        <strain evidence="3 4">MCA 4658</strain>
    </source>
</reference>
<dbReference type="InParanoid" id="A0A316VQ96"/>
<dbReference type="AlphaFoldDB" id="A0A316VQ96"/>
<feature type="chain" id="PRO_5016290139" evidence="2">
    <location>
        <begin position="18"/>
        <end position="169"/>
    </location>
</feature>
<keyword evidence="4" id="KW-1185">Reference proteome</keyword>
<organism evidence="3 4">
    <name type="scientific">Ceraceosorus guamensis</name>
    <dbReference type="NCBI Taxonomy" id="1522189"/>
    <lineage>
        <taxon>Eukaryota</taxon>
        <taxon>Fungi</taxon>
        <taxon>Dikarya</taxon>
        <taxon>Basidiomycota</taxon>
        <taxon>Ustilaginomycotina</taxon>
        <taxon>Exobasidiomycetes</taxon>
        <taxon>Ceraceosorales</taxon>
        <taxon>Ceraceosoraceae</taxon>
        <taxon>Ceraceosorus</taxon>
    </lineage>
</organism>
<proteinExistence type="predicted"/>
<keyword evidence="2" id="KW-0732">Signal</keyword>
<gene>
    <name evidence="3" type="ORF">IE81DRAFT_326211</name>
</gene>
<dbReference type="GeneID" id="37036626"/>
<evidence type="ECO:0000256" key="2">
    <source>
        <dbReference type="SAM" id="SignalP"/>
    </source>
</evidence>
<feature type="region of interest" description="Disordered" evidence="1">
    <location>
        <begin position="113"/>
        <end position="142"/>
    </location>
</feature>
<accession>A0A316VQ96</accession>
<dbReference type="RefSeq" id="XP_025366926.1">
    <property type="nucleotide sequence ID" value="XM_025514756.1"/>
</dbReference>
<evidence type="ECO:0000313" key="4">
    <source>
        <dbReference type="Proteomes" id="UP000245783"/>
    </source>
</evidence>
<dbReference type="EMBL" id="KZ819446">
    <property type="protein sequence ID" value="PWN39766.1"/>
    <property type="molecule type" value="Genomic_DNA"/>
</dbReference>
<dbReference type="Proteomes" id="UP000245783">
    <property type="component" value="Unassembled WGS sequence"/>
</dbReference>
<protein>
    <submittedName>
        <fullName evidence="3">Uncharacterized protein</fullName>
    </submittedName>
</protein>
<name>A0A316VQ96_9BASI</name>
<dbReference type="OrthoDB" id="3363113at2759"/>